<dbReference type="PANTHER" id="PTHR43680:SF2">
    <property type="entry name" value="NITRATE REDUCTASE MOLYBDENUM COFACTOR ASSEMBLY CHAPERONE NARJ"/>
    <property type="match status" value="1"/>
</dbReference>
<name>A0A516Q6G8_9ACTN</name>
<sequence>MITKIGRAVPKTSQADRLIRQAASWALSYPDEDVSARLPQLVEVMDELPPGEGRDAMLRFLRTWIDVPADRRRRDYIELFDLDRNYALHLSYWTDGDTRRRGQALADIKQLYRTSGFLLTDDQELPDHLTIVLEFAAVVDPQAGSRLLQDYRPSLELIRLALADRGSPFADVLVAVCSTLPGESPKDRAAVQALAGPPPIEAVGLEGYR</sequence>
<dbReference type="AlphaFoldDB" id="A0A516Q6G8"/>
<dbReference type="NCBIfam" id="TIGR00684">
    <property type="entry name" value="narJ"/>
    <property type="match status" value="1"/>
</dbReference>
<evidence type="ECO:0000256" key="1">
    <source>
        <dbReference type="ARBA" id="ARBA00023063"/>
    </source>
</evidence>
<reference evidence="2 3" key="1">
    <citation type="submission" date="2019-07" db="EMBL/GenBank/DDBJ databases">
        <title>Microlunatus dokdonensis sp. nov. isolated from the rhizospheric soil of the wild plant Elymus tsukushiensis.</title>
        <authorList>
            <person name="Ghim S.-Y."/>
            <person name="Hwang Y.-J."/>
            <person name="Son J.-S."/>
            <person name="Shin J.-H."/>
        </authorList>
    </citation>
    <scope>NUCLEOTIDE SEQUENCE [LARGE SCALE GENOMIC DNA]</scope>
    <source>
        <strain evidence="2 3">KUDC0627</strain>
    </source>
</reference>
<keyword evidence="1" id="KW-0534">Nitrate assimilation</keyword>
<dbReference type="Gene3D" id="1.10.3480.10">
    <property type="entry name" value="TorD-like"/>
    <property type="match status" value="1"/>
</dbReference>
<dbReference type="OrthoDB" id="4307003at2"/>
<dbReference type="PANTHER" id="PTHR43680">
    <property type="entry name" value="NITRATE REDUCTASE MOLYBDENUM COFACTOR ASSEMBLY CHAPERONE"/>
    <property type="match status" value="1"/>
</dbReference>
<dbReference type="InterPro" id="IPR020945">
    <property type="entry name" value="DMSO/NO3_reduct_chaperone"/>
</dbReference>
<keyword evidence="3" id="KW-1185">Reference proteome</keyword>
<dbReference type="EMBL" id="CP041692">
    <property type="protein sequence ID" value="QDP99023.1"/>
    <property type="molecule type" value="Genomic_DNA"/>
</dbReference>
<accession>A0A516Q6G8</accession>
<gene>
    <name evidence="2" type="primary">narJ</name>
    <name evidence="2" type="ORF">FOE78_22345</name>
</gene>
<evidence type="ECO:0000313" key="3">
    <source>
        <dbReference type="Proteomes" id="UP000319263"/>
    </source>
</evidence>
<dbReference type="GO" id="GO:0051082">
    <property type="term" value="F:unfolded protein binding"/>
    <property type="evidence" value="ECO:0007669"/>
    <property type="project" value="InterPro"/>
</dbReference>
<dbReference type="GO" id="GO:0042128">
    <property type="term" value="P:nitrate assimilation"/>
    <property type="evidence" value="ECO:0007669"/>
    <property type="project" value="UniProtKB-KW"/>
</dbReference>
<organism evidence="2 3">
    <name type="scientific">Microlunatus elymi</name>
    <dbReference type="NCBI Taxonomy" id="2596828"/>
    <lineage>
        <taxon>Bacteria</taxon>
        <taxon>Bacillati</taxon>
        <taxon>Actinomycetota</taxon>
        <taxon>Actinomycetes</taxon>
        <taxon>Propionibacteriales</taxon>
        <taxon>Propionibacteriaceae</taxon>
        <taxon>Microlunatus</taxon>
    </lineage>
</organism>
<dbReference type="Proteomes" id="UP000319263">
    <property type="component" value="Chromosome"/>
</dbReference>
<dbReference type="SUPFAM" id="SSF89155">
    <property type="entry name" value="TorD-like"/>
    <property type="match status" value="1"/>
</dbReference>
<dbReference type="GO" id="GO:0051131">
    <property type="term" value="P:chaperone-mediated protein complex assembly"/>
    <property type="evidence" value="ECO:0007669"/>
    <property type="project" value="InterPro"/>
</dbReference>
<dbReference type="GO" id="GO:0016530">
    <property type="term" value="F:metallochaperone activity"/>
    <property type="evidence" value="ECO:0007669"/>
    <property type="project" value="TreeGrafter"/>
</dbReference>
<evidence type="ECO:0000313" key="2">
    <source>
        <dbReference type="EMBL" id="QDP99023.1"/>
    </source>
</evidence>
<dbReference type="Pfam" id="PF02613">
    <property type="entry name" value="Nitrate_red_del"/>
    <property type="match status" value="1"/>
</dbReference>
<proteinExistence type="predicted"/>
<dbReference type="InterPro" id="IPR036411">
    <property type="entry name" value="TorD-like_sf"/>
</dbReference>
<dbReference type="InterPro" id="IPR003765">
    <property type="entry name" value="NO3_reductase_chaperone_NarJ"/>
</dbReference>
<protein>
    <submittedName>
        <fullName evidence="2">Nitrate reductase molybdenum cofactor assembly chaperone</fullName>
    </submittedName>
</protein>
<dbReference type="KEGG" id="mik:FOE78_22345"/>